<keyword evidence="1" id="KW-0472">Membrane</keyword>
<name>A0A0E9Q3W4_ANGAN</name>
<evidence type="ECO:0000256" key="1">
    <source>
        <dbReference type="SAM" id="Phobius"/>
    </source>
</evidence>
<dbReference type="AlphaFoldDB" id="A0A0E9Q3W4"/>
<sequence length="45" mass="5327">MCLCGFTPLYPSLPYVLSITLYIIVVYVYMYLQSKYNIVTHNLLY</sequence>
<organism evidence="2">
    <name type="scientific">Anguilla anguilla</name>
    <name type="common">European freshwater eel</name>
    <name type="synonym">Muraena anguilla</name>
    <dbReference type="NCBI Taxonomy" id="7936"/>
    <lineage>
        <taxon>Eukaryota</taxon>
        <taxon>Metazoa</taxon>
        <taxon>Chordata</taxon>
        <taxon>Craniata</taxon>
        <taxon>Vertebrata</taxon>
        <taxon>Euteleostomi</taxon>
        <taxon>Actinopterygii</taxon>
        <taxon>Neopterygii</taxon>
        <taxon>Teleostei</taxon>
        <taxon>Anguilliformes</taxon>
        <taxon>Anguillidae</taxon>
        <taxon>Anguilla</taxon>
    </lineage>
</organism>
<protein>
    <submittedName>
        <fullName evidence="2">Uncharacterized protein</fullName>
    </submittedName>
</protein>
<feature type="transmembrane region" description="Helical" evidence="1">
    <location>
        <begin position="12"/>
        <end position="32"/>
    </location>
</feature>
<keyword evidence="1" id="KW-1133">Transmembrane helix</keyword>
<accession>A0A0E9Q3W4</accession>
<reference evidence="2" key="2">
    <citation type="journal article" date="2015" name="Fish Shellfish Immunol.">
        <title>Early steps in the European eel (Anguilla anguilla)-Vibrio vulnificus interaction in the gills: Role of the RtxA13 toxin.</title>
        <authorList>
            <person name="Callol A."/>
            <person name="Pajuelo D."/>
            <person name="Ebbesson L."/>
            <person name="Teles M."/>
            <person name="MacKenzie S."/>
            <person name="Amaro C."/>
        </authorList>
    </citation>
    <scope>NUCLEOTIDE SEQUENCE</scope>
</reference>
<evidence type="ECO:0000313" key="2">
    <source>
        <dbReference type="EMBL" id="JAH11586.1"/>
    </source>
</evidence>
<dbReference type="EMBL" id="GBXM01096991">
    <property type="protein sequence ID" value="JAH11586.1"/>
    <property type="molecule type" value="Transcribed_RNA"/>
</dbReference>
<proteinExistence type="predicted"/>
<keyword evidence="1" id="KW-0812">Transmembrane</keyword>
<reference evidence="2" key="1">
    <citation type="submission" date="2014-11" db="EMBL/GenBank/DDBJ databases">
        <authorList>
            <person name="Amaro Gonzalez C."/>
        </authorList>
    </citation>
    <scope>NUCLEOTIDE SEQUENCE</scope>
</reference>